<accession>J9DF05</accession>
<comment type="caution">
    <text evidence="7">The sequence shown here is derived from an EMBL/GenBank/DDBJ whole genome shotgun (WGS) entry which is preliminary data.</text>
</comment>
<comment type="similarity">
    <text evidence="4">Belongs to the protein N5-glutamine methyltransferase family. PrmC subfamily.</text>
</comment>
<dbReference type="InterPro" id="IPR050320">
    <property type="entry name" value="N5-glutamine_MTase"/>
</dbReference>
<evidence type="ECO:0000256" key="4">
    <source>
        <dbReference type="HAMAP-Rule" id="MF_02126"/>
    </source>
</evidence>
<proteinExistence type="inferred from homology"/>
<dbReference type="InterPro" id="IPR004556">
    <property type="entry name" value="HemK-like"/>
</dbReference>
<dbReference type="PROSITE" id="PS00092">
    <property type="entry name" value="N6_MTASE"/>
    <property type="match status" value="1"/>
</dbReference>
<dbReference type="EC" id="2.1.1.297" evidence="4"/>
<reference evidence="7 8" key="1">
    <citation type="journal article" date="2012" name="J. Bacteriol.">
        <title>Genome Sequence of Strain IMCC14465, Isolated from the East Sea, Belonging to the PS1 Clade of Alphaproteobacteria.</title>
        <authorList>
            <person name="Yang S.J."/>
            <person name="Kang I."/>
            <person name="Cho J.C."/>
        </authorList>
    </citation>
    <scope>NUCLEOTIDE SEQUENCE [LARGE SCALE GENOMIC DNA]</scope>
    <source>
        <strain evidence="7 8">IMCC14465</strain>
    </source>
</reference>
<dbReference type="Proteomes" id="UP000004836">
    <property type="component" value="Unassembled WGS sequence"/>
</dbReference>
<dbReference type="Gene3D" id="3.40.50.150">
    <property type="entry name" value="Vaccinia Virus protein VP39"/>
    <property type="match status" value="1"/>
</dbReference>
<dbReference type="OrthoDB" id="9800643at2"/>
<evidence type="ECO:0000256" key="2">
    <source>
        <dbReference type="ARBA" id="ARBA00022679"/>
    </source>
</evidence>
<dbReference type="GO" id="GO:0102559">
    <property type="term" value="F:peptide chain release factor N(5)-glutamine methyltransferase activity"/>
    <property type="evidence" value="ECO:0007669"/>
    <property type="project" value="UniProtKB-EC"/>
</dbReference>
<dbReference type="eggNOG" id="COG2890">
    <property type="taxonomic scope" value="Bacteria"/>
</dbReference>
<dbReference type="InterPro" id="IPR002052">
    <property type="entry name" value="DNA_methylase_N6_adenine_CS"/>
</dbReference>
<dbReference type="CDD" id="cd02440">
    <property type="entry name" value="AdoMet_MTases"/>
    <property type="match status" value="1"/>
</dbReference>
<dbReference type="SUPFAM" id="SSF53335">
    <property type="entry name" value="S-adenosyl-L-methionine-dependent methyltransferases"/>
    <property type="match status" value="1"/>
</dbReference>
<name>J9DF05_9PROT</name>
<evidence type="ECO:0000259" key="6">
    <source>
        <dbReference type="Pfam" id="PF17827"/>
    </source>
</evidence>
<dbReference type="NCBIfam" id="TIGR00536">
    <property type="entry name" value="hemK_fam"/>
    <property type="match status" value="1"/>
</dbReference>
<evidence type="ECO:0000256" key="1">
    <source>
        <dbReference type="ARBA" id="ARBA00022603"/>
    </source>
</evidence>
<dbReference type="InterPro" id="IPR025714">
    <property type="entry name" value="Methyltranfer_dom"/>
</dbReference>
<feature type="domain" description="Methyltransferase" evidence="5">
    <location>
        <begin position="145"/>
        <end position="285"/>
    </location>
</feature>
<protein>
    <recommendedName>
        <fullName evidence="4">Release factor glutamine methyltransferase</fullName>
        <shortName evidence="4">RF MTase</shortName>
        <ecNumber evidence="4">2.1.1.297</ecNumber>
    </recommendedName>
    <alternativeName>
        <fullName evidence="4">N5-glutamine methyltransferase PrmC</fullName>
    </alternativeName>
    <alternativeName>
        <fullName evidence="4">Protein-(glutamine-N5) MTase PrmC</fullName>
    </alternativeName>
    <alternativeName>
        <fullName evidence="4">Protein-glutamine N-methyltransferase PrmC</fullName>
    </alternativeName>
</protein>
<comment type="function">
    <text evidence="4">Methylates the class 1 translation termination release factors RF1/PrfA and RF2/PrfB on the glutamine residue of the universally conserved GGQ motif.</text>
</comment>
<feature type="binding site" evidence="4">
    <location>
        <begin position="151"/>
        <end position="155"/>
    </location>
    <ligand>
        <name>S-adenosyl-L-methionine</name>
        <dbReference type="ChEBI" id="CHEBI:59789"/>
    </ligand>
</feature>
<feature type="domain" description="Release factor glutamine methyltransferase N-terminal" evidence="6">
    <location>
        <begin position="15"/>
        <end position="85"/>
    </location>
</feature>
<dbReference type="PATRIC" id="fig|1220535.3.peg.1596"/>
<dbReference type="HAMAP" id="MF_02126">
    <property type="entry name" value="RF_methyltr_PrmC"/>
    <property type="match status" value="1"/>
</dbReference>
<organism evidence="7 8">
    <name type="scientific">alpha proteobacterium IMCC14465</name>
    <dbReference type="NCBI Taxonomy" id="1220535"/>
    <lineage>
        <taxon>Bacteria</taxon>
        <taxon>Pseudomonadati</taxon>
        <taxon>Pseudomonadota</taxon>
        <taxon>Alphaproteobacteria</taxon>
        <taxon>PS1 clade</taxon>
    </lineage>
</organism>
<keyword evidence="3 4" id="KW-0949">S-adenosyl-L-methionine</keyword>
<dbReference type="PANTHER" id="PTHR18895">
    <property type="entry name" value="HEMK METHYLTRANSFERASE"/>
    <property type="match status" value="1"/>
</dbReference>
<keyword evidence="8" id="KW-1185">Reference proteome</keyword>
<sequence length="319" mass="34895">MSQNAPTSGHLTIQQAQRNLRDRFKKAGIVTYELDARLLTGHALGLDDVGLIKQASREISEQENRLLETSCRARLAGKPVSRIIGVKEFYSLPFQISSATLDPRPDSECLVETALANAQKQMKKQAGIKPNSKTRPKTRQKIRPLKVLDLGTGSGCLLIALASACQEKGILFQGLGVDISAPALRQARINAAINGVGRVLSFRQSNWFENVTEKFDIILSNPPYIASHEIETLASEVRKHDPLSALDGGADGLDAYRQIIADMTAYLKPEGCILFEIGATQSESVTKLVTQSLQSHRNITINHITDLAGLDRLVQVEFA</sequence>
<evidence type="ECO:0000259" key="5">
    <source>
        <dbReference type="Pfam" id="PF13847"/>
    </source>
</evidence>
<feature type="binding site" evidence="4">
    <location>
        <begin position="221"/>
        <end position="224"/>
    </location>
    <ligand>
        <name>substrate</name>
    </ligand>
</feature>
<dbReference type="AlphaFoldDB" id="J9DF05"/>
<dbReference type="InterPro" id="IPR019874">
    <property type="entry name" value="RF_methyltr_PrmC"/>
</dbReference>
<dbReference type="GO" id="GO:0032259">
    <property type="term" value="P:methylation"/>
    <property type="evidence" value="ECO:0007669"/>
    <property type="project" value="UniProtKB-KW"/>
</dbReference>
<dbReference type="GO" id="GO:0003676">
    <property type="term" value="F:nucleic acid binding"/>
    <property type="evidence" value="ECO:0007669"/>
    <property type="project" value="InterPro"/>
</dbReference>
<dbReference type="PANTHER" id="PTHR18895:SF74">
    <property type="entry name" value="MTRF1L RELEASE FACTOR GLUTAMINE METHYLTRANSFERASE"/>
    <property type="match status" value="1"/>
</dbReference>
<keyword evidence="1 4" id="KW-0489">Methyltransferase</keyword>
<dbReference type="STRING" id="1220535.IMCC14465_16050"/>
<dbReference type="InterPro" id="IPR029063">
    <property type="entry name" value="SAM-dependent_MTases_sf"/>
</dbReference>
<evidence type="ECO:0000313" key="8">
    <source>
        <dbReference type="Proteomes" id="UP000004836"/>
    </source>
</evidence>
<feature type="binding site" evidence="4">
    <location>
        <position position="221"/>
    </location>
    <ligand>
        <name>S-adenosyl-L-methionine</name>
        <dbReference type="ChEBI" id="CHEBI:59789"/>
    </ligand>
</feature>
<dbReference type="Pfam" id="PF13847">
    <property type="entry name" value="Methyltransf_31"/>
    <property type="match status" value="1"/>
</dbReference>
<dbReference type="Pfam" id="PF17827">
    <property type="entry name" value="PrmC_N"/>
    <property type="match status" value="1"/>
</dbReference>
<evidence type="ECO:0000256" key="3">
    <source>
        <dbReference type="ARBA" id="ARBA00022691"/>
    </source>
</evidence>
<feature type="binding site" evidence="4">
    <location>
        <position position="207"/>
    </location>
    <ligand>
        <name>S-adenosyl-L-methionine</name>
        <dbReference type="ChEBI" id="CHEBI:59789"/>
    </ligand>
</feature>
<keyword evidence="2 4" id="KW-0808">Transferase</keyword>
<comment type="catalytic activity">
    <reaction evidence="4">
        <text>L-glutaminyl-[peptide chain release factor] + S-adenosyl-L-methionine = N(5)-methyl-L-glutaminyl-[peptide chain release factor] + S-adenosyl-L-homocysteine + H(+)</text>
        <dbReference type="Rhea" id="RHEA:42896"/>
        <dbReference type="Rhea" id="RHEA-COMP:10271"/>
        <dbReference type="Rhea" id="RHEA-COMP:10272"/>
        <dbReference type="ChEBI" id="CHEBI:15378"/>
        <dbReference type="ChEBI" id="CHEBI:30011"/>
        <dbReference type="ChEBI" id="CHEBI:57856"/>
        <dbReference type="ChEBI" id="CHEBI:59789"/>
        <dbReference type="ChEBI" id="CHEBI:61891"/>
        <dbReference type="EC" id="2.1.1.297"/>
    </reaction>
</comment>
<dbReference type="EMBL" id="ALYF01000006">
    <property type="protein sequence ID" value="EJW20718.1"/>
    <property type="molecule type" value="Genomic_DNA"/>
</dbReference>
<feature type="binding site" evidence="4">
    <location>
        <position position="178"/>
    </location>
    <ligand>
        <name>S-adenosyl-L-methionine</name>
        <dbReference type="ChEBI" id="CHEBI:59789"/>
    </ligand>
</feature>
<evidence type="ECO:0000313" key="7">
    <source>
        <dbReference type="EMBL" id="EJW20718.1"/>
    </source>
</evidence>
<gene>
    <name evidence="4" type="primary">prmC</name>
    <name evidence="7" type="ORF">IMCC14465_16050</name>
</gene>
<dbReference type="Gene3D" id="1.10.8.10">
    <property type="entry name" value="DNA helicase RuvA subunit, C-terminal domain"/>
    <property type="match status" value="1"/>
</dbReference>
<dbReference type="InterPro" id="IPR040758">
    <property type="entry name" value="PrmC_N"/>
</dbReference>
<dbReference type="NCBIfam" id="TIGR03534">
    <property type="entry name" value="RF_mod_PrmC"/>
    <property type="match status" value="1"/>
</dbReference>